<name>A0ACA9KWT2_9GLOM</name>
<keyword evidence="2" id="KW-1185">Reference proteome</keyword>
<gene>
    <name evidence="1" type="ORF">RPERSI_LOCUS1691</name>
</gene>
<evidence type="ECO:0000313" key="2">
    <source>
        <dbReference type="Proteomes" id="UP000789920"/>
    </source>
</evidence>
<protein>
    <submittedName>
        <fullName evidence="1">9799_t:CDS:1</fullName>
    </submittedName>
</protein>
<dbReference type="Proteomes" id="UP000789920">
    <property type="component" value="Unassembled WGS sequence"/>
</dbReference>
<organism evidence="1 2">
    <name type="scientific">Racocetra persica</name>
    <dbReference type="NCBI Taxonomy" id="160502"/>
    <lineage>
        <taxon>Eukaryota</taxon>
        <taxon>Fungi</taxon>
        <taxon>Fungi incertae sedis</taxon>
        <taxon>Mucoromycota</taxon>
        <taxon>Glomeromycotina</taxon>
        <taxon>Glomeromycetes</taxon>
        <taxon>Diversisporales</taxon>
        <taxon>Gigasporaceae</taxon>
        <taxon>Racocetra</taxon>
    </lineage>
</organism>
<accession>A0ACA9KWT2</accession>
<reference evidence="1" key="1">
    <citation type="submission" date="2021-06" db="EMBL/GenBank/DDBJ databases">
        <authorList>
            <person name="Kallberg Y."/>
            <person name="Tangrot J."/>
            <person name="Rosling A."/>
        </authorList>
    </citation>
    <scope>NUCLEOTIDE SEQUENCE</scope>
    <source>
        <strain evidence="1">MA461A</strain>
    </source>
</reference>
<evidence type="ECO:0000313" key="1">
    <source>
        <dbReference type="EMBL" id="CAG8498043.1"/>
    </source>
</evidence>
<sequence>MNTAIETARRWKTVKMLASESTNKEKIIQTKIEILEEDPDQDLRIIEEIYLEIKKGTEETPEIIINMIEADLEIIIKIIEAADNKETISTNYWDTLLNNTSIKRALANYLQDSYHIIVPTTYEHNQAIERQLIVSKVDNNWDEEYKDEELISYEAYTLEAESNNIEDSEWTIYQQKSKISHKKNQRCRTCEQTDHYFEDC</sequence>
<proteinExistence type="predicted"/>
<dbReference type="EMBL" id="CAJVQC010001649">
    <property type="protein sequence ID" value="CAG8498043.1"/>
    <property type="molecule type" value="Genomic_DNA"/>
</dbReference>
<comment type="caution">
    <text evidence="1">The sequence shown here is derived from an EMBL/GenBank/DDBJ whole genome shotgun (WGS) entry which is preliminary data.</text>
</comment>